<dbReference type="EMBL" id="KN826821">
    <property type="protein sequence ID" value="KIK77822.1"/>
    <property type="molecule type" value="Genomic_DNA"/>
</dbReference>
<dbReference type="AlphaFoldDB" id="A0A0D0C3T2"/>
<evidence type="ECO:0000313" key="1">
    <source>
        <dbReference type="EMBL" id="KIK77822.1"/>
    </source>
</evidence>
<sequence length="65" mass="7764">MHHWYRASGLTIVYFADVSVIEEDVLRRSEWFRRTSSDRKISSLQTTTRLFPSSHSYFQKQHVST</sequence>
<reference evidence="2" key="2">
    <citation type="submission" date="2015-01" db="EMBL/GenBank/DDBJ databases">
        <title>Evolutionary Origins and Diversification of the Mycorrhizal Mutualists.</title>
        <authorList>
            <consortium name="DOE Joint Genome Institute"/>
            <consortium name="Mycorrhizal Genomics Consortium"/>
            <person name="Kohler A."/>
            <person name="Kuo A."/>
            <person name="Nagy L.G."/>
            <person name="Floudas D."/>
            <person name="Copeland A."/>
            <person name="Barry K.W."/>
            <person name="Cichocki N."/>
            <person name="Veneault-Fourrey C."/>
            <person name="LaButti K."/>
            <person name="Lindquist E.A."/>
            <person name="Lipzen A."/>
            <person name="Lundell T."/>
            <person name="Morin E."/>
            <person name="Murat C."/>
            <person name="Riley R."/>
            <person name="Ohm R."/>
            <person name="Sun H."/>
            <person name="Tunlid A."/>
            <person name="Henrissat B."/>
            <person name="Grigoriev I.V."/>
            <person name="Hibbett D.S."/>
            <person name="Martin F."/>
        </authorList>
    </citation>
    <scope>NUCLEOTIDE SEQUENCE [LARGE SCALE GENOMIC DNA]</scope>
    <source>
        <strain evidence="2">Ve08.2h10</strain>
    </source>
</reference>
<accession>A0A0D0C3T2</accession>
<reference evidence="1 2" key="1">
    <citation type="submission" date="2014-04" db="EMBL/GenBank/DDBJ databases">
        <authorList>
            <consortium name="DOE Joint Genome Institute"/>
            <person name="Kuo A."/>
            <person name="Kohler A."/>
            <person name="Jargeat P."/>
            <person name="Nagy L.G."/>
            <person name="Floudas D."/>
            <person name="Copeland A."/>
            <person name="Barry K.W."/>
            <person name="Cichocki N."/>
            <person name="Veneault-Fourrey C."/>
            <person name="LaButti K."/>
            <person name="Lindquist E.A."/>
            <person name="Lipzen A."/>
            <person name="Lundell T."/>
            <person name="Morin E."/>
            <person name="Murat C."/>
            <person name="Sun H."/>
            <person name="Tunlid A."/>
            <person name="Henrissat B."/>
            <person name="Grigoriev I.V."/>
            <person name="Hibbett D.S."/>
            <person name="Martin F."/>
            <person name="Nordberg H.P."/>
            <person name="Cantor M.N."/>
            <person name="Hua S.X."/>
        </authorList>
    </citation>
    <scope>NUCLEOTIDE SEQUENCE [LARGE SCALE GENOMIC DNA]</scope>
    <source>
        <strain evidence="1 2">Ve08.2h10</strain>
    </source>
</reference>
<evidence type="ECO:0000313" key="2">
    <source>
        <dbReference type="Proteomes" id="UP000054538"/>
    </source>
</evidence>
<protein>
    <submittedName>
        <fullName evidence="1">Uncharacterized protein</fullName>
    </submittedName>
</protein>
<dbReference type="Proteomes" id="UP000054538">
    <property type="component" value="Unassembled WGS sequence"/>
</dbReference>
<name>A0A0D0C3T2_9AGAM</name>
<keyword evidence="2" id="KW-1185">Reference proteome</keyword>
<proteinExistence type="predicted"/>
<gene>
    <name evidence="1" type="ORF">PAXRUDRAFT_775811</name>
</gene>
<dbReference type="HOGENOM" id="CLU_2850353_0_0_1"/>
<organism evidence="1 2">
    <name type="scientific">Paxillus rubicundulus Ve08.2h10</name>
    <dbReference type="NCBI Taxonomy" id="930991"/>
    <lineage>
        <taxon>Eukaryota</taxon>
        <taxon>Fungi</taxon>
        <taxon>Dikarya</taxon>
        <taxon>Basidiomycota</taxon>
        <taxon>Agaricomycotina</taxon>
        <taxon>Agaricomycetes</taxon>
        <taxon>Agaricomycetidae</taxon>
        <taxon>Boletales</taxon>
        <taxon>Paxilineae</taxon>
        <taxon>Paxillaceae</taxon>
        <taxon>Paxillus</taxon>
    </lineage>
</organism>
<dbReference type="InParanoid" id="A0A0D0C3T2"/>